<feature type="transmembrane region" description="Helical" evidence="13">
    <location>
        <begin position="6"/>
        <end position="31"/>
    </location>
</feature>
<dbReference type="PROSITE" id="PS50112">
    <property type="entry name" value="PAS"/>
    <property type="match status" value="1"/>
</dbReference>
<keyword evidence="21" id="KW-1185">Reference proteome</keyword>
<dbReference type="PANTHER" id="PTHR45453">
    <property type="entry name" value="PHOSPHATE REGULON SENSOR PROTEIN PHOR"/>
    <property type="match status" value="1"/>
</dbReference>
<dbReference type="SUPFAM" id="SSF55785">
    <property type="entry name" value="PYP-like sensor domain (PAS domain)"/>
    <property type="match status" value="1"/>
</dbReference>
<dbReference type="SMART" id="SM00387">
    <property type="entry name" value="HATPase_c"/>
    <property type="match status" value="1"/>
</dbReference>
<feature type="coiled-coil region" evidence="12">
    <location>
        <begin position="224"/>
        <end position="258"/>
    </location>
</feature>
<dbReference type="SUPFAM" id="SSF55874">
    <property type="entry name" value="ATPase domain of HSP90 chaperone/DNA topoisomerase II/histidine kinase"/>
    <property type="match status" value="1"/>
</dbReference>
<comment type="catalytic activity">
    <reaction evidence="1">
        <text>ATP + protein L-histidine = ADP + protein N-phospho-L-histidine.</text>
        <dbReference type="EC" id="2.7.13.3"/>
    </reaction>
</comment>
<evidence type="ECO:0000313" key="21">
    <source>
        <dbReference type="Proteomes" id="UP000476934"/>
    </source>
</evidence>
<dbReference type="GO" id="GO:0005886">
    <property type="term" value="C:plasma membrane"/>
    <property type="evidence" value="ECO:0007669"/>
    <property type="project" value="UniProtKB-SubCell"/>
</dbReference>
<dbReference type="Proteomes" id="UP000030588">
    <property type="component" value="Unassembled WGS sequence"/>
</dbReference>
<evidence type="ECO:0000256" key="5">
    <source>
        <dbReference type="ARBA" id="ARBA00022553"/>
    </source>
</evidence>
<dbReference type="EMBL" id="JRUN01000005">
    <property type="protein sequence ID" value="KHD86446.1"/>
    <property type="molecule type" value="Genomic_DNA"/>
</dbReference>
<evidence type="ECO:0000256" key="8">
    <source>
        <dbReference type="ARBA" id="ARBA00022777"/>
    </source>
</evidence>
<dbReference type="PROSITE" id="PS50885">
    <property type="entry name" value="HAMP"/>
    <property type="match status" value="1"/>
</dbReference>
<evidence type="ECO:0000313" key="18">
    <source>
        <dbReference type="EMBL" id="KHD86446.1"/>
    </source>
</evidence>
<dbReference type="PANTHER" id="PTHR45453:SF1">
    <property type="entry name" value="PHOSPHATE REGULON SENSOR PROTEIN PHOR"/>
    <property type="match status" value="1"/>
</dbReference>
<evidence type="ECO:0000256" key="3">
    <source>
        <dbReference type="ARBA" id="ARBA00012438"/>
    </source>
</evidence>
<dbReference type="InterPro" id="IPR003661">
    <property type="entry name" value="HisK_dim/P_dom"/>
</dbReference>
<dbReference type="GO" id="GO:0004721">
    <property type="term" value="F:phosphoprotein phosphatase activity"/>
    <property type="evidence" value="ECO:0007669"/>
    <property type="project" value="TreeGrafter"/>
</dbReference>
<keyword evidence="12" id="KW-0175">Coiled coil</keyword>
<name>A0A0A6VFU0_9BACI</name>
<dbReference type="InterPro" id="IPR036890">
    <property type="entry name" value="HATPase_C_sf"/>
</dbReference>
<organism evidence="18 20">
    <name type="scientific">Heyndrickxia ginsengihumi</name>
    <dbReference type="NCBI Taxonomy" id="363870"/>
    <lineage>
        <taxon>Bacteria</taxon>
        <taxon>Bacillati</taxon>
        <taxon>Bacillota</taxon>
        <taxon>Bacilli</taxon>
        <taxon>Bacillales</taxon>
        <taxon>Bacillaceae</taxon>
        <taxon>Heyndrickxia</taxon>
    </lineage>
</organism>
<evidence type="ECO:0000259" key="15">
    <source>
        <dbReference type="PROSITE" id="PS50112"/>
    </source>
</evidence>
<evidence type="ECO:0000256" key="6">
    <source>
        <dbReference type="ARBA" id="ARBA00022679"/>
    </source>
</evidence>
<evidence type="ECO:0000256" key="9">
    <source>
        <dbReference type="ARBA" id="ARBA00022840"/>
    </source>
</evidence>
<dbReference type="EC" id="2.7.13.3" evidence="3"/>
<feature type="domain" description="PAS" evidence="15">
    <location>
        <begin position="248"/>
        <end position="296"/>
    </location>
</feature>
<dbReference type="Proteomes" id="UP000476934">
    <property type="component" value="Unassembled WGS sequence"/>
</dbReference>
<dbReference type="RefSeq" id="WP_035353047.1">
    <property type="nucleotide sequence ID" value="NZ_JAAIWK010000004.1"/>
</dbReference>
<keyword evidence="7" id="KW-0547">Nucleotide-binding</keyword>
<dbReference type="GO" id="GO:0006355">
    <property type="term" value="P:regulation of DNA-templated transcription"/>
    <property type="evidence" value="ECO:0007669"/>
    <property type="project" value="InterPro"/>
</dbReference>
<dbReference type="Pfam" id="PF00989">
    <property type="entry name" value="PAS"/>
    <property type="match status" value="1"/>
</dbReference>
<accession>A0A0A6VFU0</accession>
<dbReference type="AlphaFoldDB" id="A0A0A6VFU0"/>
<dbReference type="InterPro" id="IPR000014">
    <property type="entry name" value="PAS"/>
</dbReference>
<comment type="subcellular location">
    <subcellularLocation>
        <location evidence="2">Cell membrane</location>
        <topology evidence="2">Multi-pass membrane protein</topology>
    </subcellularLocation>
</comment>
<feature type="domain" description="HAMP" evidence="17">
    <location>
        <begin position="191"/>
        <end position="243"/>
    </location>
</feature>
<evidence type="ECO:0000259" key="16">
    <source>
        <dbReference type="PROSITE" id="PS50113"/>
    </source>
</evidence>
<evidence type="ECO:0000256" key="12">
    <source>
        <dbReference type="SAM" id="Coils"/>
    </source>
</evidence>
<dbReference type="PROSITE" id="PS50109">
    <property type="entry name" value="HIS_KIN"/>
    <property type="match status" value="1"/>
</dbReference>
<keyword evidence="9" id="KW-0067">ATP-binding</keyword>
<dbReference type="SMART" id="SM00091">
    <property type="entry name" value="PAS"/>
    <property type="match status" value="1"/>
</dbReference>
<dbReference type="InterPro" id="IPR035965">
    <property type="entry name" value="PAS-like_dom_sf"/>
</dbReference>
<feature type="transmembrane region" description="Helical" evidence="13">
    <location>
        <begin position="167"/>
        <end position="187"/>
    </location>
</feature>
<dbReference type="Gene3D" id="1.10.287.130">
    <property type="match status" value="1"/>
</dbReference>
<evidence type="ECO:0000256" key="2">
    <source>
        <dbReference type="ARBA" id="ARBA00004651"/>
    </source>
</evidence>
<dbReference type="InterPro" id="IPR003594">
    <property type="entry name" value="HATPase_dom"/>
</dbReference>
<dbReference type="InterPro" id="IPR013767">
    <property type="entry name" value="PAS_fold"/>
</dbReference>
<dbReference type="Pfam" id="PF00512">
    <property type="entry name" value="HisKA"/>
    <property type="match status" value="1"/>
</dbReference>
<evidence type="ECO:0000256" key="4">
    <source>
        <dbReference type="ARBA" id="ARBA00022475"/>
    </source>
</evidence>
<dbReference type="InterPro" id="IPR000700">
    <property type="entry name" value="PAS-assoc_C"/>
</dbReference>
<evidence type="ECO:0000313" key="20">
    <source>
        <dbReference type="Proteomes" id="UP000030588"/>
    </source>
</evidence>
<dbReference type="FunFam" id="3.30.565.10:FF:000006">
    <property type="entry name" value="Sensor histidine kinase WalK"/>
    <property type="match status" value="1"/>
</dbReference>
<dbReference type="Pfam" id="PF00672">
    <property type="entry name" value="HAMP"/>
    <property type="match status" value="1"/>
</dbReference>
<dbReference type="GO" id="GO:0000155">
    <property type="term" value="F:phosphorelay sensor kinase activity"/>
    <property type="evidence" value="ECO:0007669"/>
    <property type="project" value="InterPro"/>
</dbReference>
<keyword evidence="4" id="KW-1003">Cell membrane</keyword>
<dbReference type="InterPro" id="IPR005467">
    <property type="entry name" value="His_kinase_dom"/>
</dbReference>
<evidence type="ECO:0000256" key="11">
    <source>
        <dbReference type="ARBA" id="ARBA00023136"/>
    </source>
</evidence>
<evidence type="ECO:0000256" key="7">
    <source>
        <dbReference type="ARBA" id="ARBA00022741"/>
    </source>
</evidence>
<keyword evidence="5" id="KW-0597">Phosphoprotein</keyword>
<dbReference type="CDD" id="cd00082">
    <property type="entry name" value="HisKA"/>
    <property type="match status" value="1"/>
</dbReference>
<protein>
    <recommendedName>
        <fullName evidence="3">histidine kinase</fullName>
        <ecNumber evidence="3">2.7.13.3</ecNumber>
    </recommendedName>
</protein>
<comment type="caution">
    <text evidence="18">The sequence shown here is derived from an EMBL/GenBank/DDBJ whole genome shotgun (WGS) entry which is preliminary data.</text>
</comment>
<dbReference type="Gene3D" id="3.30.450.20">
    <property type="entry name" value="PAS domain"/>
    <property type="match status" value="2"/>
</dbReference>
<feature type="domain" description="Histidine kinase" evidence="14">
    <location>
        <begin position="372"/>
        <end position="589"/>
    </location>
</feature>
<keyword evidence="11 13" id="KW-0472">Membrane</keyword>
<reference evidence="19 21" key="3">
    <citation type="submission" date="2020-03" db="EMBL/GenBank/DDBJ databases">
        <title>Bacillus aquiflavi sp. nov., isolated from yellow water of strong flavor Chinese baijiu in Yibin region of China.</title>
        <authorList>
            <person name="Xie J."/>
        </authorList>
    </citation>
    <scope>NUCLEOTIDE SEQUENCE [LARGE SCALE GENOMIC DNA]</scope>
    <source>
        <strain evidence="19 21">Gsoil 114</strain>
    </source>
</reference>
<dbReference type="SMART" id="SM00388">
    <property type="entry name" value="HisKA"/>
    <property type="match status" value="1"/>
</dbReference>
<keyword evidence="10" id="KW-0902">Two-component regulatory system</keyword>
<dbReference type="InterPro" id="IPR003660">
    <property type="entry name" value="HAMP_dom"/>
</dbReference>
<dbReference type="CDD" id="cd00130">
    <property type="entry name" value="PAS"/>
    <property type="match status" value="1"/>
</dbReference>
<evidence type="ECO:0000313" key="19">
    <source>
        <dbReference type="EMBL" id="NEY19191.1"/>
    </source>
</evidence>
<dbReference type="EMBL" id="JAAIWK010000004">
    <property type="protein sequence ID" value="NEY19191.1"/>
    <property type="molecule type" value="Genomic_DNA"/>
</dbReference>
<gene>
    <name evidence="19" type="ORF">G4D61_04310</name>
    <name evidence="18" type="ORF">NG54_02865</name>
</gene>
<dbReference type="STRING" id="363870.NG54_02865"/>
<dbReference type="CDD" id="cd06225">
    <property type="entry name" value="HAMP"/>
    <property type="match status" value="1"/>
</dbReference>
<reference evidence="19 21" key="2">
    <citation type="submission" date="2020-02" db="EMBL/GenBank/DDBJ databases">
        <authorList>
            <person name="Feng H."/>
        </authorList>
    </citation>
    <scope>NUCLEOTIDE SEQUENCE [LARGE SCALE GENOMIC DNA]</scope>
    <source>
        <strain evidence="19 21">Gsoil 114</strain>
    </source>
</reference>
<sequence length="591" mass="66995">MNKLWIRITFTFLTLLAVVLLTIGLFIADLVKNTYMDMTRTQLAQDAKLLSKTMNIEKLSKKPGLLQEKIAHNYSTYEPRVTIINLNGKVLADSYKDPTKMENHANRPEFREVVDQHLSRGESIRPSKTLGYSMLYVAHPLKYHGKTVAVVRIAISLEKIETVLRRLWISLACALLIAFVIAAIIGFRIAKRFTRPIEASIEVSTRLMEKDYDSRVHVKASGELKQLTGAINDLAENLKQQMDEIKENQQRLTAVLENMVSGVMLIDATAQIVLVNRAMEKLTGMTSAQLIGKRHIEAWKNFGLSQLIDYAFHDRKSMHDEVHLYYPTERILDAHVAPYLDDKGSIKGIVTVLHDITDIRRLEKIRSEFVANVSHELKTPITSIKGFAETLLDGAIQDEETCQSFLKIIYDESDRLHRLISDILDLSKIEQHRIPLKVHSLDLIQVIHETIATTQERIQAKQLTVLLPTQHEVMMEADKDRLQQIILNLVTNAIAYTPEKGLIQIEVQERTSDLDLIVRDTGIGISETDLPRIFERFYRVDKARSRQSGGTGLGLAIVKHLVESSQGKIAVQSEEGKGTTFTITLPKKQKV</sequence>
<reference evidence="18 20" key="1">
    <citation type="submission" date="2014-10" db="EMBL/GenBank/DDBJ databases">
        <title>Draft genome of phytase producing Bacillus ginsengihumi strain M2.11.</title>
        <authorList>
            <person name="Toymentseva A."/>
            <person name="Boulygina E.A."/>
            <person name="Kazakov S.V."/>
            <person name="Kayumov I."/>
            <person name="Suleimanova A.D."/>
            <person name="Mardanova A.M."/>
            <person name="Maria S.N."/>
            <person name="Sergey M.Y."/>
            <person name="Sharipova M.R."/>
        </authorList>
    </citation>
    <scope>NUCLEOTIDE SEQUENCE [LARGE SCALE GENOMIC DNA]</scope>
    <source>
        <strain evidence="18 20">M2.11</strain>
    </source>
</reference>
<dbReference type="InterPro" id="IPR050351">
    <property type="entry name" value="BphY/WalK/GraS-like"/>
</dbReference>
<dbReference type="GO" id="GO:0016036">
    <property type="term" value="P:cellular response to phosphate starvation"/>
    <property type="evidence" value="ECO:0007669"/>
    <property type="project" value="TreeGrafter"/>
</dbReference>
<dbReference type="Pfam" id="PF02518">
    <property type="entry name" value="HATPase_c"/>
    <property type="match status" value="1"/>
</dbReference>
<dbReference type="Gene3D" id="1.10.8.500">
    <property type="entry name" value="HAMP domain in histidine kinase"/>
    <property type="match status" value="1"/>
</dbReference>
<dbReference type="PRINTS" id="PR00344">
    <property type="entry name" value="BCTRLSENSOR"/>
</dbReference>
<dbReference type="GO" id="GO:0005524">
    <property type="term" value="F:ATP binding"/>
    <property type="evidence" value="ECO:0007669"/>
    <property type="project" value="UniProtKB-KW"/>
</dbReference>
<feature type="domain" description="PAC" evidence="16">
    <location>
        <begin position="318"/>
        <end position="368"/>
    </location>
</feature>
<proteinExistence type="predicted"/>
<dbReference type="NCBIfam" id="NF046044">
    <property type="entry name" value="PnpS"/>
    <property type="match status" value="1"/>
</dbReference>
<evidence type="ECO:0000256" key="10">
    <source>
        <dbReference type="ARBA" id="ARBA00023012"/>
    </source>
</evidence>
<keyword evidence="13" id="KW-0812">Transmembrane</keyword>
<dbReference type="OrthoDB" id="9813151at2"/>
<keyword evidence="13" id="KW-1133">Transmembrane helix</keyword>
<dbReference type="SUPFAM" id="SSF158472">
    <property type="entry name" value="HAMP domain-like"/>
    <property type="match status" value="1"/>
</dbReference>
<evidence type="ECO:0000256" key="1">
    <source>
        <dbReference type="ARBA" id="ARBA00000085"/>
    </source>
</evidence>
<keyword evidence="8 18" id="KW-0418">Kinase</keyword>
<dbReference type="InterPro" id="IPR004358">
    <property type="entry name" value="Sig_transdc_His_kin-like_C"/>
</dbReference>
<dbReference type="CDD" id="cd00075">
    <property type="entry name" value="HATPase"/>
    <property type="match status" value="1"/>
</dbReference>
<evidence type="ECO:0000256" key="13">
    <source>
        <dbReference type="SAM" id="Phobius"/>
    </source>
</evidence>
<keyword evidence="6" id="KW-0808">Transferase</keyword>
<dbReference type="NCBIfam" id="TIGR00229">
    <property type="entry name" value="sensory_box"/>
    <property type="match status" value="1"/>
</dbReference>
<evidence type="ECO:0000259" key="17">
    <source>
        <dbReference type="PROSITE" id="PS50885"/>
    </source>
</evidence>
<dbReference type="Gene3D" id="3.30.565.10">
    <property type="entry name" value="Histidine kinase-like ATPase, C-terminal domain"/>
    <property type="match status" value="1"/>
</dbReference>
<evidence type="ECO:0000259" key="14">
    <source>
        <dbReference type="PROSITE" id="PS50109"/>
    </source>
</evidence>
<dbReference type="InterPro" id="IPR036097">
    <property type="entry name" value="HisK_dim/P_sf"/>
</dbReference>
<dbReference type="SUPFAM" id="SSF47384">
    <property type="entry name" value="Homodimeric domain of signal transducing histidine kinase"/>
    <property type="match status" value="1"/>
</dbReference>
<dbReference type="FunFam" id="1.10.287.130:FF:000001">
    <property type="entry name" value="Two-component sensor histidine kinase"/>
    <property type="match status" value="1"/>
</dbReference>
<dbReference type="SMART" id="SM00304">
    <property type="entry name" value="HAMP"/>
    <property type="match status" value="1"/>
</dbReference>
<dbReference type="PROSITE" id="PS50113">
    <property type="entry name" value="PAC"/>
    <property type="match status" value="1"/>
</dbReference>